<sequence>MDIKDELKMIFYLDSLIDSELRQLEELKSLKTTIKSFDYSLDKVKTSPSNKCFTGTVDRIVDLESKINSDIDELVARKERAIILFSHLDGDKRLLMSMRYLNKKSWQDVADSLFCSLRTVHYLHGVALNELRAILKS</sequence>
<protein>
    <recommendedName>
        <fullName evidence="5">DUF1492 domain-containing protein</fullName>
    </recommendedName>
</protein>
<dbReference type="EMBL" id="JAYKOT010000002">
    <property type="protein sequence ID" value="MEB3428859.1"/>
    <property type="molecule type" value="Genomic_DNA"/>
</dbReference>
<evidence type="ECO:0000313" key="2">
    <source>
        <dbReference type="EMBL" id="MEB3428905.1"/>
    </source>
</evidence>
<accession>A0AAW9MW31</accession>
<evidence type="ECO:0000313" key="4">
    <source>
        <dbReference type="Proteomes" id="UP001357733"/>
    </source>
</evidence>
<proteinExistence type="predicted"/>
<evidence type="ECO:0008006" key="5">
    <source>
        <dbReference type="Google" id="ProtNLM"/>
    </source>
</evidence>
<comment type="caution">
    <text evidence="3">The sequence shown here is derived from an EMBL/GenBank/DDBJ whole genome shotgun (WGS) entry which is preliminary data.</text>
</comment>
<name>A0AAW9MW31_9FIRM</name>
<gene>
    <name evidence="1" type="ORF">VLK81_02270</name>
    <name evidence="2" type="ORF">VLK81_02510</name>
    <name evidence="3" type="ORF">VLK81_09690</name>
</gene>
<dbReference type="RefSeq" id="WP_324618916.1">
    <property type="nucleotide sequence ID" value="NZ_JAYKOT010000002.1"/>
</dbReference>
<dbReference type="EMBL" id="JAYKOT010000003">
    <property type="protein sequence ID" value="MEB3430255.1"/>
    <property type="molecule type" value="Genomic_DNA"/>
</dbReference>
<dbReference type="SUPFAM" id="SSF88659">
    <property type="entry name" value="Sigma3 and sigma4 domains of RNA polymerase sigma factors"/>
    <property type="match status" value="1"/>
</dbReference>
<dbReference type="Proteomes" id="UP001357733">
    <property type="component" value="Unassembled WGS sequence"/>
</dbReference>
<evidence type="ECO:0000313" key="1">
    <source>
        <dbReference type="EMBL" id="MEB3428859.1"/>
    </source>
</evidence>
<keyword evidence="4" id="KW-1185">Reference proteome</keyword>
<dbReference type="AlphaFoldDB" id="A0AAW9MW31"/>
<evidence type="ECO:0000313" key="3">
    <source>
        <dbReference type="EMBL" id="MEB3430255.1"/>
    </source>
</evidence>
<dbReference type="InterPro" id="IPR013324">
    <property type="entry name" value="RNA_pol_sigma_r3/r4-like"/>
</dbReference>
<dbReference type="Gene3D" id="1.20.140.160">
    <property type="match status" value="1"/>
</dbReference>
<dbReference type="EMBL" id="JAYKOT010000003">
    <property type="protein sequence ID" value="MEB3428905.1"/>
    <property type="molecule type" value="Genomic_DNA"/>
</dbReference>
<organism evidence="3 4">
    <name type="scientific">Citroniella saccharovorans</name>
    <dbReference type="NCBI Taxonomy" id="2053367"/>
    <lineage>
        <taxon>Bacteria</taxon>
        <taxon>Bacillati</taxon>
        <taxon>Bacillota</taxon>
        <taxon>Tissierellia</taxon>
        <taxon>Tissierellales</taxon>
        <taxon>Peptoniphilaceae</taxon>
        <taxon>Citroniella</taxon>
    </lineage>
</organism>
<reference evidence="3 4" key="1">
    <citation type="submission" date="2024-01" db="EMBL/GenBank/DDBJ databases">
        <title>Complete genome sequence of Citroniella saccharovorans strain M6.X9, isolated from human fecal sample.</title>
        <authorList>
            <person name="Cheng G."/>
            <person name="Westerholm M."/>
            <person name="Schnurer A."/>
        </authorList>
    </citation>
    <scope>NUCLEOTIDE SEQUENCE [LARGE SCALE GENOMIC DNA]</scope>
    <source>
        <strain evidence="3 4">DSM 29873</strain>
    </source>
</reference>